<evidence type="ECO:0000256" key="1">
    <source>
        <dbReference type="SAM" id="MobiDB-lite"/>
    </source>
</evidence>
<evidence type="ECO:0000313" key="3">
    <source>
        <dbReference type="Proteomes" id="UP000244037"/>
    </source>
</evidence>
<reference evidence="2 3" key="1">
    <citation type="submission" date="2018-04" db="EMBL/GenBank/DDBJ databases">
        <title>Genomic Encyclopedia of Archaeal and Bacterial Type Strains, Phase II (KMG-II): from individual species to whole genera.</title>
        <authorList>
            <person name="Goeker M."/>
        </authorList>
    </citation>
    <scope>NUCLEOTIDE SEQUENCE [LARGE SCALE GENOMIC DNA]</scope>
    <source>
        <strain evidence="2 3">DSM 19783</strain>
    </source>
</reference>
<feature type="region of interest" description="Disordered" evidence="1">
    <location>
        <begin position="45"/>
        <end position="154"/>
    </location>
</feature>
<feature type="region of interest" description="Disordered" evidence="1">
    <location>
        <begin position="198"/>
        <end position="229"/>
    </location>
</feature>
<dbReference type="EMBL" id="QAYC01000016">
    <property type="protein sequence ID" value="PTW44471.1"/>
    <property type="molecule type" value="Genomic_DNA"/>
</dbReference>
<proteinExistence type="predicted"/>
<name>A0A8E2VGV4_9RHOB</name>
<comment type="caution">
    <text evidence="2">The sequence shown here is derived from an EMBL/GenBank/DDBJ whole genome shotgun (WGS) entry which is preliminary data.</text>
</comment>
<evidence type="ECO:0000313" key="2">
    <source>
        <dbReference type="EMBL" id="PTW44471.1"/>
    </source>
</evidence>
<accession>A0A8E2VGV4</accession>
<protein>
    <submittedName>
        <fullName evidence="2">Uncharacterized protein</fullName>
    </submittedName>
</protein>
<feature type="compositionally biased region" description="Low complexity" evidence="1">
    <location>
        <begin position="70"/>
        <end position="84"/>
    </location>
</feature>
<sequence>MKLKDWADAMHEAARTFPFSARVFARVSSSPTMIRSARKCLQAQIKADPVRQSSSAARAKPTTFGRRSPRGSATATSRAAGRSPYPSARTASPKRNKRPAASGTCRLAPGRPGWQGIPPTRKRGSMRHETSQSIRVSGTYRSRALKPKDSGPAHGSFMAYEPGYLHIDITYLPQMADEDRRRDLFVAVERATRRVAVARLSRTGRGKRPPFPSRSGARGPDEDRPRADR</sequence>
<dbReference type="Proteomes" id="UP000244037">
    <property type="component" value="Unassembled WGS sequence"/>
</dbReference>
<feature type="compositionally biased region" description="Basic and acidic residues" evidence="1">
    <location>
        <begin position="219"/>
        <end position="229"/>
    </location>
</feature>
<gene>
    <name evidence="2" type="ORF">C8N38_1167</name>
</gene>
<organism evidence="2 3">
    <name type="scientific">Rhodovulum kholense</name>
    <dbReference type="NCBI Taxonomy" id="453584"/>
    <lineage>
        <taxon>Bacteria</taxon>
        <taxon>Pseudomonadati</taxon>
        <taxon>Pseudomonadota</taxon>
        <taxon>Alphaproteobacteria</taxon>
        <taxon>Rhodobacterales</taxon>
        <taxon>Paracoccaceae</taxon>
        <taxon>Rhodovulum</taxon>
    </lineage>
</organism>
<feature type="compositionally biased region" description="Polar residues" evidence="1">
    <location>
        <begin position="131"/>
        <end position="140"/>
    </location>
</feature>
<dbReference type="AlphaFoldDB" id="A0A8E2VGV4"/>
<keyword evidence="3" id="KW-1185">Reference proteome</keyword>